<proteinExistence type="predicted"/>
<feature type="compositionally biased region" description="Polar residues" evidence="1">
    <location>
        <begin position="1001"/>
        <end position="1025"/>
    </location>
</feature>
<feature type="compositionally biased region" description="Polar residues" evidence="1">
    <location>
        <begin position="733"/>
        <end position="742"/>
    </location>
</feature>
<feature type="compositionally biased region" description="Basic and acidic residues" evidence="1">
    <location>
        <begin position="437"/>
        <end position="447"/>
    </location>
</feature>
<feature type="compositionally biased region" description="Polar residues" evidence="1">
    <location>
        <begin position="817"/>
        <end position="827"/>
    </location>
</feature>
<organism evidence="2 3">
    <name type="scientific">Byssothecium circinans</name>
    <dbReference type="NCBI Taxonomy" id="147558"/>
    <lineage>
        <taxon>Eukaryota</taxon>
        <taxon>Fungi</taxon>
        <taxon>Dikarya</taxon>
        <taxon>Ascomycota</taxon>
        <taxon>Pezizomycotina</taxon>
        <taxon>Dothideomycetes</taxon>
        <taxon>Pleosporomycetidae</taxon>
        <taxon>Pleosporales</taxon>
        <taxon>Massarineae</taxon>
        <taxon>Massarinaceae</taxon>
        <taxon>Byssothecium</taxon>
    </lineage>
</organism>
<evidence type="ECO:0000313" key="3">
    <source>
        <dbReference type="Proteomes" id="UP000800035"/>
    </source>
</evidence>
<feature type="compositionally biased region" description="Basic residues" evidence="1">
    <location>
        <begin position="618"/>
        <end position="628"/>
    </location>
</feature>
<feature type="compositionally biased region" description="Polar residues" evidence="1">
    <location>
        <begin position="890"/>
        <end position="903"/>
    </location>
</feature>
<feature type="compositionally biased region" description="Basic and acidic residues" evidence="1">
    <location>
        <begin position="544"/>
        <end position="554"/>
    </location>
</feature>
<feature type="compositionally biased region" description="Low complexity" evidence="1">
    <location>
        <begin position="1031"/>
        <end position="1041"/>
    </location>
</feature>
<feature type="compositionally biased region" description="Basic and acidic residues" evidence="1">
    <location>
        <begin position="1080"/>
        <end position="1092"/>
    </location>
</feature>
<evidence type="ECO:0000256" key="1">
    <source>
        <dbReference type="SAM" id="MobiDB-lite"/>
    </source>
</evidence>
<feature type="region of interest" description="Disordered" evidence="1">
    <location>
        <begin position="947"/>
        <end position="973"/>
    </location>
</feature>
<feature type="compositionally biased region" description="Basic and acidic residues" evidence="1">
    <location>
        <begin position="629"/>
        <end position="640"/>
    </location>
</feature>
<dbReference type="Proteomes" id="UP000800035">
    <property type="component" value="Unassembled WGS sequence"/>
</dbReference>
<sequence>MSLSSAEGDDDRIIAVSSTPYNPLPSFGPNNPPPPCERCWYVHAEELTTDLALHPNIIILALFPYGMSKRVPIAYIPPSSELLIGISNCAILSRWHCLSHITESMFDDYWKSSLLHHDAGTIARLYSWGEVFMLVVTSQTLHDMDMCGKAVEAVYIMRERVWAVGDIFGRKDVDWVYANTDRSGVGAALRSIVVSVAVRVKGLLSRVGGPPELLEDVSGYFERMRDEGRQVLRGTEVPAQRFGDGAGENVAGVSTQEYVVQPMDGQPELAVQTETTEQVTPQPGKEVPLDTFARLSLDPSDQQTPQLAPATLIKEHDKALPGPELQSDPVQISADNSPPPDIPATKHVPAQAKFFNTLIQYRKGARSLLPPLPEENIEQPHLAPTFLGSIEEYKARSITQVPPAAAAVAEAEAEGGKNVLDDEGGGGISGGPSQVRVDGDANVKETKAMAGSKVGEPSKKKKRKKRVLTQAQKIRRSMGIGKDKELVEGETAAVVDEMPAKLGIPGEKGVESASASVEKEEVVDEPPAKLNISPEKGVELASVGKEKIVDKQPPKPDSIGTQERVKQWVDGQLTDPSDPPQDSNTKPYSSHATEISATSLIANEPPEASQPPKPLSRQQRKRLRIKKKKAEEALRALGEIKEEDETGRSSEQGTVVRDGNGLTEVQSQVNPPLSPLSDQGDASQAPLKSGPMVNPLTKKDEDVDETGSALGAPTSPRSSRLVSAMAADRNAMANVQKTTETLPKQKRNEKSDPVSIAISSMLPDAGSLTLAPLIPPAGPPETLDEPSTLAPATSQSVLQSQSQPQTSSASTVVQDAQGDTSQPGSTDSDVRPILKPKGRLNRSNATAYAAPSPPSLNNQDKQFDARMQQLQSAFQALKISPAQDPKDTTTRPSGVTTIFSPHAPSLSNIQQNLANSTPASLQSLFPASYNAYPSLFDSLHSPPLPLSISSTTASESPPAAMAPPKKTEAATSPKPVNRAFAFIPTSVRARVDIPSPAESRNGATNSADSPTTQNTESSADPTSTETQKHQTNTTPTASTATEQKHDDAPTTNNNEENPSRPVPPTSTTEAAPRNTCAIEDGTHTRNVSDETVREIVRPVRQPTVPAEAEELARDPSKNFNKRWRMRVSSWWRGD</sequence>
<keyword evidence="3" id="KW-1185">Reference proteome</keyword>
<gene>
    <name evidence="2" type="ORF">CC80DRAFT_598292</name>
</gene>
<feature type="region of interest" description="Disordered" evidence="1">
    <location>
        <begin position="320"/>
        <end position="341"/>
    </location>
</feature>
<dbReference type="AlphaFoldDB" id="A0A6A5TF34"/>
<name>A0A6A5TF34_9PLEO</name>
<dbReference type="EMBL" id="ML977027">
    <property type="protein sequence ID" value="KAF1950272.1"/>
    <property type="molecule type" value="Genomic_DNA"/>
</dbReference>
<feature type="region of interest" description="Disordered" evidence="1">
    <location>
        <begin position="417"/>
        <end position="482"/>
    </location>
</feature>
<accession>A0A6A5TF34</accession>
<feature type="compositionally biased region" description="Low complexity" evidence="1">
    <location>
        <begin position="947"/>
        <end position="964"/>
    </location>
</feature>
<reference evidence="2" key="1">
    <citation type="journal article" date="2020" name="Stud. Mycol.">
        <title>101 Dothideomycetes genomes: a test case for predicting lifestyles and emergence of pathogens.</title>
        <authorList>
            <person name="Haridas S."/>
            <person name="Albert R."/>
            <person name="Binder M."/>
            <person name="Bloem J."/>
            <person name="Labutti K."/>
            <person name="Salamov A."/>
            <person name="Andreopoulos B."/>
            <person name="Baker S."/>
            <person name="Barry K."/>
            <person name="Bills G."/>
            <person name="Bluhm B."/>
            <person name="Cannon C."/>
            <person name="Castanera R."/>
            <person name="Culley D."/>
            <person name="Daum C."/>
            <person name="Ezra D."/>
            <person name="Gonzalez J."/>
            <person name="Henrissat B."/>
            <person name="Kuo A."/>
            <person name="Liang C."/>
            <person name="Lipzen A."/>
            <person name="Lutzoni F."/>
            <person name="Magnuson J."/>
            <person name="Mondo S."/>
            <person name="Nolan M."/>
            <person name="Ohm R."/>
            <person name="Pangilinan J."/>
            <person name="Park H.-J."/>
            <person name="Ramirez L."/>
            <person name="Alfaro M."/>
            <person name="Sun H."/>
            <person name="Tritt A."/>
            <person name="Yoshinaga Y."/>
            <person name="Zwiers L.-H."/>
            <person name="Turgeon B."/>
            <person name="Goodwin S."/>
            <person name="Spatafora J."/>
            <person name="Crous P."/>
            <person name="Grigoriev I."/>
        </authorList>
    </citation>
    <scope>NUCLEOTIDE SEQUENCE</scope>
    <source>
        <strain evidence="2">CBS 675.92</strain>
    </source>
</reference>
<feature type="region of interest" description="Disordered" evidence="1">
    <location>
        <begin position="503"/>
        <end position="903"/>
    </location>
</feature>
<feature type="compositionally biased region" description="Low complexity" evidence="1">
    <location>
        <begin position="793"/>
        <end position="814"/>
    </location>
</feature>
<feature type="region of interest" description="Disordered" evidence="1">
    <location>
        <begin position="995"/>
        <end position="1092"/>
    </location>
</feature>
<feature type="compositionally biased region" description="Polar residues" evidence="1">
    <location>
        <begin position="580"/>
        <end position="601"/>
    </location>
</feature>
<protein>
    <submittedName>
        <fullName evidence="2">Uncharacterized protein</fullName>
    </submittedName>
</protein>
<dbReference type="OrthoDB" id="10684715at2759"/>
<feature type="compositionally biased region" description="Polar residues" evidence="1">
    <location>
        <begin position="663"/>
        <end position="682"/>
    </location>
</feature>
<evidence type="ECO:0000313" key="2">
    <source>
        <dbReference type="EMBL" id="KAF1950272.1"/>
    </source>
</evidence>